<dbReference type="RefSeq" id="WP_141443106.1">
    <property type="nucleotide sequence ID" value="NZ_CP038231.1"/>
</dbReference>
<dbReference type="EMBL" id="CP038231">
    <property type="protein sequence ID" value="QDH13433.1"/>
    <property type="molecule type" value="Genomic_DNA"/>
</dbReference>
<evidence type="ECO:0000313" key="7">
    <source>
        <dbReference type="Proteomes" id="UP000318709"/>
    </source>
</evidence>
<dbReference type="AlphaFoldDB" id="A0A4Y6U7N9"/>
<gene>
    <name evidence="6" type="ORF">E3E12_03565</name>
</gene>
<dbReference type="InterPro" id="IPR016153">
    <property type="entry name" value="Heat_shock_Hsp33_N"/>
</dbReference>
<proteinExistence type="predicted"/>
<dbReference type="PANTHER" id="PTHR30111">
    <property type="entry name" value="33 KDA CHAPERONIN"/>
    <property type="match status" value="1"/>
</dbReference>
<keyword evidence="7" id="KW-1185">Reference proteome</keyword>
<dbReference type="GO" id="GO:0042026">
    <property type="term" value="P:protein refolding"/>
    <property type="evidence" value="ECO:0007669"/>
    <property type="project" value="TreeGrafter"/>
</dbReference>
<keyword evidence="1" id="KW-0963">Cytoplasm</keyword>
<evidence type="ECO:0000313" key="6">
    <source>
        <dbReference type="EMBL" id="QDH13433.1"/>
    </source>
</evidence>
<dbReference type="GO" id="GO:0044183">
    <property type="term" value="F:protein folding chaperone"/>
    <property type="evidence" value="ECO:0007669"/>
    <property type="project" value="TreeGrafter"/>
</dbReference>
<keyword evidence="3" id="KW-1015">Disulfide bond</keyword>
<sequence>MAHHDPACSTHHHGAHADETIDLTVADGVLPFHLAAAPARGRVVRLGPLAQAILGRHNLPAPVLGLGAEALALVAGMASTLKFAGSFSLQVKGDGPVSLLVADCTSEGGMRFTARMDEAWQANPTPLSDKANELLGKGYLAFTIDQGPDTERHQGIVELKGESLAAMAEGYFSSSEQHPCCIQLYQCHDEGHGWQGAGLFMERTPLEAHQAAPGTTTPTDALSSDELQARAQDGWETAVTFARSLKQGEMFDDALSSSQILHRLFGTLGVADGQPRPLSFACRCSRERLKLMLERFEAQELDEMADNGVITMDCGFCNTKYRFDRNTVTGTANKASQDAPNPVDKKTH</sequence>
<dbReference type="Gene3D" id="3.55.30.10">
    <property type="entry name" value="Hsp33 domain"/>
    <property type="match status" value="1"/>
</dbReference>
<evidence type="ECO:0000256" key="5">
    <source>
        <dbReference type="ARBA" id="ARBA00023284"/>
    </source>
</evidence>
<evidence type="ECO:0000256" key="2">
    <source>
        <dbReference type="ARBA" id="ARBA00022833"/>
    </source>
</evidence>
<evidence type="ECO:0000256" key="4">
    <source>
        <dbReference type="ARBA" id="ARBA00023186"/>
    </source>
</evidence>
<dbReference type="InterPro" id="IPR000397">
    <property type="entry name" value="Heat_shock_Hsp33"/>
</dbReference>
<dbReference type="KEGG" id="swf:E3E12_03565"/>
<dbReference type="PIRSF" id="PIRSF005261">
    <property type="entry name" value="Heat_shock_Hsp33"/>
    <property type="match status" value="1"/>
</dbReference>
<name>A0A4Y6U7N9_9PROT</name>
<accession>A0A4Y6U7N9</accession>
<dbReference type="SUPFAM" id="SSF118352">
    <property type="entry name" value="HSP33 redox switch-like"/>
    <property type="match status" value="1"/>
</dbReference>
<organism evidence="6 7">
    <name type="scientific">Formicincola oecophyllae</name>
    <dbReference type="NCBI Taxonomy" id="2558361"/>
    <lineage>
        <taxon>Bacteria</taxon>
        <taxon>Pseudomonadati</taxon>
        <taxon>Pseudomonadota</taxon>
        <taxon>Alphaproteobacteria</taxon>
        <taxon>Acetobacterales</taxon>
        <taxon>Acetobacteraceae</taxon>
        <taxon>Formicincola</taxon>
    </lineage>
</organism>
<dbReference type="OrthoDB" id="9793753at2"/>
<dbReference type="Gene3D" id="3.90.1280.10">
    <property type="entry name" value="HSP33 redox switch-like"/>
    <property type="match status" value="1"/>
</dbReference>
<evidence type="ECO:0000256" key="1">
    <source>
        <dbReference type="ARBA" id="ARBA00022490"/>
    </source>
</evidence>
<dbReference type="GO" id="GO:0051082">
    <property type="term" value="F:unfolded protein binding"/>
    <property type="evidence" value="ECO:0007669"/>
    <property type="project" value="InterPro"/>
</dbReference>
<dbReference type="GO" id="GO:0005737">
    <property type="term" value="C:cytoplasm"/>
    <property type="evidence" value="ECO:0007669"/>
    <property type="project" value="InterPro"/>
</dbReference>
<dbReference type="Proteomes" id="UP000318709">
    <property type="component" value="Chromosome"/>
</dbReference>
<evidence type="ECO:0000256" key="3">
    <source>
        <dbReference type="ARBA" id="ARBA00023157"/>
    </source>
</evidence>
<keyword evidence="4" id="KW-0143">Chaperone</keyword>
<dbReference type="PANTHER" id="PTHR30111:SF1">
    <property type="entry name" value="33 KDA CHAPERONIN"/>
    <property type="match status" value="1"/>
</dbReference>
<dbReference type="InterPro" id="IPR016154">
    <property type="entry name" value="Heat_shock_Hsp33_C"/>
</dbReference>
<dbReference type="SUPFAM" id="SSF64397">
    <property type="entry name" value="Hsp33 domain"/>
    <property type="match status" value="1"/>
</dbReference>
<protein>
    <submittedName>
        <fullName evidence="6">Hsp33 family molecular chaperone HslO</fullName>
    </submittedName>
</protein>
<reference evidence="6 7" key="1">
    <citation type="submission" date="2019-03" db="EMBL/GenBank/DDBJ databases">
        <title>The complete genome sequence of Swingsia_sp. F3b2 LMG30590(T).</title>
        <authorList>
            <person name="Chua K.-O."/>
            <person name="Chan K.-G."/>
            <person name="See-Too W.-S."/>
        </authorList>
    </citation>
    <scope>NUCLEOTIDE SEQUENCE [LARGE SCALE GENOMIC DNA]</scope>
    <source>
        <strain evidence="6 7">F3b2</strain>
    </source>
</reference>
<keyword evidence="2" id="KW-0862">Zinc</keyword>
<dbReference type="Pfam" id="PF01430">
    <property type="entry name" value="HSP33"/>
    <property type="match status" value="1"/>
</dbReference>
<dbReference type="CDD" id="cd00498">
    <property type="entry name" value="Hsp33"/>
    <property type="match status" value="1"/>
</dbReference>
<keyword evidence="5" id="KW-0676">Redox-active center</keyword>